<dbReference type="GeneID" id="8624580"/>
<dbReference type="InterPro" id="IPR029063">
    <property type="entry name" value="SAM-dependent_MTases_sf"/>
</dbReference>
<dbReference type="PaxDb" id="44689-DDB0233483"/>
<dbReference type="Pfam" id="PF13649">
    <property type="entry name" value="Methyltransf_25"/>
    <property type="match status" value="1"/>
</dbReference>
<reference evidence="2 3" key="1">
    <citation type="journal article" date="2005" name="Nature">
        <title>The genome of the social amoeba Dictyostelium discoideum.</title>
        <authorList>
            <consortium name="The Dictyostelium discoideum Sequencing Consortium"/>
            <person name="Eichinger L."/>
            <person name="Pachebat J.A."/>
            <person name="Glockner G."/>
            <person name="Rajandream M.A."/>
            <person name="Sucgang R."/>
            <person name="Berriman M."/>
            <person name="Song J."/>
            <person name="Olsen R."/>
            <person name="Szafranski K."/>
            <person name="Xu Q."/>
            <person name="Tunggal B."/>
            <person name="Kummerfeld S."/>
            <person name="Madera M."/>
            <person name="Konfortov B.A."/>
            <person name="Rivero F."/>
            <person name="Bankier A.T."/>
            <person name="Lehmann R."/>
            <person name="Hamlin N."/>
            <person name="Davies R."/>
            <person name="Gaudet P."/>
            <person name="Fey P."/>
            <person name="Pilcher K."/>
            <person name="Chen G."/>
            <person name="Saunders D."/>
            <person name="Sodergren E."/>
            <person name="Davis P."/>
            <person name="Kerhornou A."/>
            <person name="Nie X."/>
            <person name="Hall N."/>
            <person name="Anjard C."/>
            <person name="Hemphill L."/>
            <person name="Bason N."/>
            <person name="Farbrother P."/>
            <person name="Desany B."/>
            <person name="Just E."/>
            <person name="Morio T."/>
            <person name="Rost R."/>
            <person name="Churcher C."/>
            <person name="Cooper J."/>
            <person name="Haydock S."/>
            <person name="van Driessche N."/>
            <person name="Cronin A."/>
            <person name="Goodhead I."/>
            <person name="Muzny D."/>
            <person name="Mourier T."/>
            <person name="Pain A."/>
            <person name="Lu M."/>
            <person name="Harper D."/>
            <person name="Lindsay R."/>
            <person name="Hauser H."/>
            <person name="James K."/>
            <person name="Quiles M."/>
            <person name="Madan Babu M."/>
            <person name="Saito T."/>
            <person name="Buchrieser C."/>
            <person name="Wardroper A."/>
            <person name="Felder M."/>
            <person name="Thangavelu M."/>
            <person name="Johnson D."/>
            <person name="Knights A."/>
            <person name="Loulseged H."/>
            <person name="Mungall K."/>
            <person name="Oliver K."/>
            <person name="Price C."/>
            <person name="Quail M.A."/>
            <person name="Urushihara H."/>
            <person name="Hernandez J."/>
            <person name="Rabbinowitsch E."/>
            <person name="Steffen D."/>
            <person name="Sanders M."/>
            <person name="Ma J."/>
            <person name="Kohara Y."/>
            <person name="Sharp S."/>
            <person name="Simmonds M."/>
            <person name="Spiegler S."/>
            <person name="Tivey A."/>
            <person name="Sugano S."/>
            <person name="White B."/>
            <person name="Walker D."/>
            <person name="Woodward J."/>
            <person name="Winckler T."/>
            <person name="Tanaka Y."/>
            <person name="Shaulsky G."/>
            <person name="Schleicher M."/>
            <person name="Weinstock G."/>
            <person name="Rosenthal A."/>
            <person name="Cox E.C."/>
            <person name="Chisholm R.L."/>
            <person name="Gibbs R."/>
            <person name="Loomis W.F."/>
            <person name="Platzer M."/>
            <person name="Kay R.R."/>
            <person name="Williams J."/>
            <person name="Dear P.H."/>
            <person name="Noegel A.A."/>
            <person name="Barrell B."/>
            <person name="Kuspa A."/>
        </authorList>
    </citation>
    <scope>NUCLEOTIDE SEQUENCE [LARGE SCALE GENOMIC DNA]</scope>
    <source>
        <strain evidence="2 3">AX4</strain>
    </source>
</reference>
<dbReference type="SUPFAM" id="SSF53335">
    <property type="entry name" value="S-adenosyl-L-methionine-dependent methyltransferases"/>
    <property type="match status" value="1"/>
</dbReference>
<gene>
    <name evidence="2" type="ORF">DDB_G0284401</name>
</gene>
<dbReference type="PANTHER" id="PTHR43591:SF57">
    <property type="entry name" value="METHYLTRANSFERASE DOMAIN-CONTAINING PROTEIN-RELATED"/>
    <property type="match status" value="1"/>
</dbReference>
<protein>
    <recommendedName>
        <fullName evidence="1">Methyltransferase domain-containing protein</fullName>
    </recommendedName>
</protein>
<dbReference type="STRING" id="44689.Q54PP5"/>
<dbReference type="InterPro" id="IPR041698">
    <property type="entry name" value="Methyltransf_25"/>
</dbReference>
<dbReference type="KEGG" id="ddi:DDB_G0284401"/>
<evidence type="ECO:0000313" key="2">
    <source>
        <dbReference type="EMBL" id="EAL65249.1"/>
    </source>
</evidence>
<dbReference type="GO" id="GO:0008168">
    <property type="term" value="F:methyltransferase activity"/>
    <property type="evidence" value="ECO:0000318"/>
    <property type="project" value="GO_Central"/>
</dbReference>
<dbReference type="HOGENOM" id="CLU_954512_0_0_1"/>
<dbReference type="eggNOG" id="ENOG502SCWH">
    <property type="taxonomic scope" value="Eukaryota"/>
</dbReference>
<evidence type="ECO:0000313" key="3">
    <source>
        <dbReference type="Proteomes" id="UP000002195"/>
    </source>
</evidence>
<dbReference type="CDD" id="cd02440">
    <property type="entry name" value="AdoMet_MTases"/>
    <property type="match status" value="1"/>
</dbReference>
<dbReference type="RefSeq" id="XP_638609.1">
    <property type="nucleotide sequence ID" value="XM_633517.1"/>
</dbReference>
<accession>Q54PP5</accession>
<dbReference type="Proteomes" id="UP000002195">
    <property type="component" value="Unassembled WGS sequence"/>
</dbReference>
<feature type="domain" description="Methyltransferase" evidence="1">
    <location>
        <begin position="54"/>
        <end position="148"/>
    </location>
</feature>
<dbReference type="PANTHER" id="PTHR43591">
    <property type="entry name" value="METHYLTRANSFERASE"/>
    <property type="match status" value="1"/>
</dbReference>
<dbReference type="InParanoid" id="Q54PP5"/>
<dbReference type="VEuPathDB" id="AmoebaDB:DDB_G0284401"/>
<dbReference type="dictyBase" id="DDB_G0284401"/>
<dbReference type="Gene3D" id="3.40.50.150">
    <property type="entry name" value="Vaccinia Virus protein VP39"/>
    <property type="match status" value="1"/>
</dbReference>
<dbReference type="AlphaFoldDB" id="Q54PP5"/>
<comment type="caution">
    <text evidence="2">The sequence shown here is derived from an EMBL/GenBank/DDBJ whole genome shotgun (WGS) entry which is preliminary data.</text>
</comment>
<dbReference type="FunCoup" id="Q54PP5">
    <property type="interactions" value="1"/>
</dbReference>
<dbReference type="SMR" id="Q54PP5"/>
<name>Q54PP5_DICDI</name>
<sequence>MSNLKQVTADGWDLTAETLAKFILKPTIGFTTYFAMDALNLTIPKEFNEKPMTILDVAAGTGPLSLYGAEVYKNSKFITTDFSPKMIEIVDRLVKDNNIKNIETHVMDGQNLEIIETDSVDYTFSIFGLIFFPDLIKGMNEMHRVLKSNNQSRAAIAAWCTDSFLVQVFQETTDQLLTEQENGKPTTYNQTALSLSNESLFKSHLESVGFIDVTITKVEHPMEINEISDLLPMFKTNPTYLDCLDQLHSEELKSKFDQLFIEIANSKNPKRSSENNKLQLTSFSFIGVGTKK</sequence>
<dbReference type="OMA" id="QIAHHEI"/>
<dbReference type="EMBL" id="AAFI02000064">
    <property type="protein sequence ID" value="EAL65249.1"/>
    <property type="molecule type" value="Genomic_DNA"/>
</dbReference>
<dbReference type="PhylomeDB" id="Q54PP5"/>
<proteinExistence type="predicted"/>
<evidence type="ECO:0000259" key="1">
    <source>
        <dbReference type="Pfam" id="PF13649"/>
    </source>
</evidence>
<organism evidence="2 3">
    <name type="scientific">Dictyostelium discoideum</name>
    <name type="common">Social amoeba</name>
    <dbReference type="NCBI Taxonomy" id="44689"/>
    <lineage>
        <taxon>Eukaryota</taxon>
        <taxon>Amoebozoa</taxon>
        <taxon>Evosea</taxon>
        <taxon>Eumycetozoa</taxon>
        <taxon>Dictyostelia</taxon>
        <taxon>Dictyosteliales</taxon>
        <taxon>Dictyosteliaceae</taxon>
        <taxon>Dictyostelium</taxon>
    </lineage>
</organism>
<keyword evidence="3" id="KW-1185">Reference proteome</keyword>
<dbReference type="FunFam" id="3.40.50.150:FF:000742">
    <property type="entry name" value="Uncharacterized protein"/>
    <property type="match status" value="1"/>
</dbReference>